<evidence type="ECO:0000313" key="3">
    <source>
        <dbReference type="Proteomes" id="UP000199041"/>
    </source>
</evidence>
<dbReference type="AlphaFoldDB" id="A0A1H4CG44"/>
<organism evidence="2 3">
    <name type="scientific">Arachidicoccus rhizosphaerae</name>
    <dbReference type="NCBI Taxonomy" id="551991"/>
    <lineage>
        <taxon>Bacteria</taxon>
        <taxon>Pseudomonadati</taxon>
        <taxon>Bacteroidota</taxon>
        <taxon>Chitinophagia</taxon>
        <taxon>Chitinophagales</taxon>
        <taxon>Chitinophagaceae</taxon>
        <taxon>Arachidicoccus</taxon>
    </lineage>
</organism>
<evidence type="ECO:0000256" key="1">
    <source>
        <dbReference type="SAM" id="MobiDB-lite"/>
    </source>
</evidence>
<proteinExistence type="predicted"/>
<dbReference type="Proteomes" id="UP000199041">
    <property type="component" value="Unassembled WGS sequence"/>
</dbReference>
<gene>
    <name evidence="2" type="ORF">SAMN05192529_13142</name>
</gene>
<name>A0A1H4CG44_9BACT</name>
<dbReference type="EMBL" id="FNQY01000031">
    <property type="protein sequence ID" value="SEA59405.1"/>
    <property type="molecule type" value="Genomic_DNA"/>
</dbReference>
<keyword evidence="3" id="KW-1185">Reference proteome</keyword>
<sequence>MANQKKILPDGSVEGETFSGKGYTHGYPPKKSGDTYRDWYNRCQEYKENGFHLGDLSWDDWDSYCLGFYGNEEYRQHELMN</sequence>
<accession>A0A1H4CG44</accession>
<reference evidence="2 3" key="1">
    <citation type="submission" date="2016-10" db="EMBL/GenBank/DDBJ databases">
        <authorList>
            <person name="de Groot N.N."/>
        </authorList>
    </citation>
    <scope>NUCLEOTIDE SEQUENCE [LARGE SCALE GENOMIC DNA]</scope>
    <source>
        <strain evidence="2 3">Vu-144</strain>
    </source>
</reference>
<dbReference type="STRING" id="551991.SAMN05192529_13142"/>
<dbReference type="RefSeq" id="WP_091401053.1">
    <property type="nucleotide sequence ID" value="NZ_FNQY01000031.1"/>
</dbReference>
<feature type="region of interest" description="Disordered" evidence="1">
    <location>
        <begin position="1"/>
        <end position="33"/>
    </location>
</feature>
<evidence type="ECO:0000313" key="2">
    <source>
        <dbReference type="EMBL" id="SEA59405.1"/>
    </source>
</evidence>
<protein>
    <submittedName>
        <fullName evidence="2">Uncharacterized protein</fullName>
    </submittedName>
</protein>